<dbReference type="EMBL" id="VLTL01000050">
    <property type="protein sequence ID" value="KAA0164999.1"/>
    <property type="molecule type" value="Genomic_DNA"/>
</dbReference>
<dbReference type="Proteomes" id="UP000325113">
    <property type="component" value="Unassembled WGS sequence"/>
</dbReference>
<dbReference type="Proteomes" id="UP000322899">
    <property type="component" value="Unassembled WGS sequence"/>
</dbReference>
<dbReference type="Proteomes" id="UP000324907">
    <property type="component" value="Unassembled WGS sequence"/>
</dbReference>
<organism evidence="4 5">
    <name type="scientific">Cafeteria roenbergensis</name>
    <name type="common">Marine flagellate</name>
    <dbReference type="NCBI Taxonomy" id="33653"/>
    <lineage>
        <taxon>Eukaryota</taxon>
        <taxon>Sar</taxon>
        <taxon>Stramenopiles</taxon>
        <taxon>Bigyra</taxon>
        <taxon>Opalozoa</taxon>
        <taxon>Bicosoecida</taxon>
        <taxon>Cafeteriaceae</taxon>
        <taxon>Cafeteria</taxon>
    </lineage>
</organism>
<dbReference type="Proteomes" id="UP000323011">
    <property type="component" value="Unassembled WGS sequence"/>
</dbReference>
<proteinExistence type="predicted"/>
<reference evidence="5 6" key="1">
    <citation type="submission" date="2019-07" db="EMBL/GenBank/DDBJ databases">
        <title>Genomes of Cafeteria roenbergensis.</title>
        <authorList>
            <person name="Fischer M.G."/>
            <person name="Hackl T."/>
            <person name="Roman M."/>
        </authorList>
    </citation>
    <scope>NUCLEOTIDE SEQUENCE [LARGE SCALE GENOMIC DNA]</scope>
    <source>
        <strain evidence="1 6">BVI</strain>
        <strain evidence="2 8">Cflag</strain>
        <strain evidence="4 5">E4-10P</strain>
        <strain evidence="3 7">RCC970-E3</strain>
    </source>
</reference>
<dbReference type="EMBL" id="VLTM01000018">
    <property type="protein sequence ID" value="KAA0164231.1"/>
    <property type="molecule type" value="Genomic_DNA"/>
</dbReference>
<dbReference type="EMBL" id="VLTO01000001">
    <property type="protein sequence ID" value="KAA0178286.1"/>
    <property type="molecule type" value="Genomic_DNA"/>
</dbReference>
<evidence type="ECO:0000313" key="1">
    <source>
        <dbReference type="EMBL" id="KAA0155848.1"/>
    </source>
</evidence>
<evidence type="ECO:0000313" key="6">
    <source>
        <dbReference type="Proteomes" id="UP000323011"/>
    </source>
</evidence>
<sequence length="83" mass="9374">MEVDSSAPAMRTANRRRIVTNGFMDGLVSQMLFRRQPPIPTAAETPLSDRLLLTTDTYRGVEKLHEHYLAVTKARRAAGKKVY</sequence>
<keyword evidence="6" id="KW-1185">Reference proteome</keyword>
<evidence type="ECO:0000313" key="3">
    <source>
        <dbReference type="EMBL" id="KAA0164999.1"/>
    </source>
</evidence>
<accession>A0A5A8EK42</accession>
<name>A0A5A8EK42_CAFRO</name>
<gene>
    <name evidence="4" type="ORF">FNF27_00139</name>
    <name evidence="3" type="ORF">FNF28_03622</name>
    <name evidence="1" type="ORF">FNF29_01268</name>
    <name evidence="2" type="ORF">FNF31_02467</name>
</gene>
<dbReference type="AlphaFoldDB" id="A0A5A8EK42"/>
<evidence type="ECO:0000313" key="8">
    <source>
        <dbReference type="Proteomes" id="UP000325113"/>
    </source>
</evidence>
<dbReference type="EMBL" id="VLTN01000005">
    <property type="protein sequence ID" value="KAA0155848.1"/>
    <property type="molecule type" value="Genomic_DNA"/>
</dbReference>
<comment type="caution">
    <text evidence="4">The sequence shown here is derived from an EMBL/GenBank/DDBJ whole genome shotgun (WGS) entry which is preliminary data.</text>
</comment>
<evidence type="ECO:0000313" key="7">
    <source>
        <dbReference type="Proteomes" id="UP000324907"/>
    </source>
</evidence>
<evidence type="ECO:0000313" key="4">
    <source>
        <dbReference type="EMBL" id="KAA0178286.1"/>
    </source>
</evidence>
<protein>
    <submittedName>
        <fullName evidence="4">Uncharacterized protein</fullName>
    </submittedName>
</protein>
<evidence type="ECO:0000313" key="5">
    <source>
        <dbReference type="Proteomes" id="UP000322899"/>
    </source>
</evidence>
<evidence type="ECO:0000313" key="2">
    <source>
        <dbReference type="EMBL" id="KAA0164231.1"/>
    </source>
</evidence>